<evidence type="ECO:0000256" key="2">
    <source>
        <dbReference type="SAM" id="Phobius"/>
    </source>
</evidence>
<dbReference type="PANTHER" id="PTHR36424">
    <property type="entry name" value="PHEROMONE-REGULATED MEMBRANE PROTEIN 6"/>
    <property type="match status" value="1"/>
</dbReference>
<dbReference type="Pfam" id="PF16944">
    <property type="entry name" value="KCH"/>
    <property type="match status" value="1"/>
</dbReference>
<sequence>MIKTSAGDHQHFNAEKEIRKYSIEVSTFDVIKLSDFHNYKCSTICWYLYMWIVLFLSIALLATDIYSCLNILVFHRWANDSYTPYAYSIAKWIFTGCIIFQFCLIIYHFIWAIHIYRTKNIALVYLNSIAKRFYSIKSYYYFCLLNSIDEGEFFDWCCFLTYYELDNALQILIADTPRQVINVLTLRYYATGGDLNNAILNNIKLIARTNLYLSIILSFMCLSVVIYAIFLFKFLFGMIMYTPIKCSIKDTKHNTLKKYCINLINKSVHNAVNLHHKSKKELLDQGLLSENRIANLPSLSSINNFDSASTINLYNLRKQPSLQDLSQTDSNSLYEKQQLYDSTMNNNSHVNRRLSLLNDKVRKQHYDDVPNYKQRQPSTSNLLQESTKPIKKPPLSYNQEFRSTSEQLNKQPERNFTDYSIETVKDPFIDNLNISTSSLTRQYDNPYQGIAQTTITQNLNNSTSSLNYDNHEVIPPRRIFTDEYPISEQEKEMKLAEMNDSNDDFDILDAYNSKNNSNESLTPYPIRGVSKYFEE</sequence>
<feature type="compositionally biased region" description="Polar residues" evidence="1">
    <location>
        <begin position="373"/>
        <end position="387"/>
    </location>
</feature>
<feature type="compositionally biased region" description="Polar residues" evidence="1">
    <location>
        <begin position="396"/>
        <end position="409"/>
    </location>
</feature>
<keyword evidence="2" id="KW-0472">Membrane</keyword>
<accession>A0A9W4U1D5</accession>
<feature type="transmembrane region" description="Helical" evidence="2">
    <location>
        <begin position="92"/>
        <end position="113"/>
    </location>
</feature>
<feature type="region of interest" description="Disordered" evidence="1">
    <location>
        <begin position="367"/>
        <end position="409"/>
    </location>
</feature>
<feature type="transmembrane region" description="Helical" evidence="2">
    <location>
        <begin position="211"/>
        <end position="241"/>
    </location>
</feature>
<evidence type="ECO:0000313" key="3">
    <source>
        <dbReference type="EMBL" id="CAI5760376.1"/>
    </source>
</evidence>
<gene>
    <name evidence="3" type="ORF">CANVERA_P4886</name>
</gene>
<evidence type="ECO:0000256" key="1">
    <source>
        <dbReference type="SAM" id="MobiDB-lite"/>
    </source>
</evidence>
<keyword evidence="2" id="KW-0812">Transmembrane</keyword>
<dbReference type="OrthoDB" id="2128042at2759"/>
<dbReference type="GO" id="GO:0005886">
    <property type="term" value="C:plasma membrane"/>
    <property type="evidence" value="ECO:0007669"/>
    <property type="project" value="InterPro"/>
</dbReference>
<organism evidence="3 4">
    <name type="scientific">Candida verbasci</name>
    <dbReference type="NCBI Taxonomy" id="1227364"/>
    <lineage>
        <taxon>Eukaryota</taxon>
        <taxon>Fungi</taxon>
        <taxon>Dikarya</taxon>
        <taxon>Ascomycota</taxon>
        <taxon>Saccharomycotina</taxon>
        <taxon>Pichiomycetes</taxon>
        <taxon>Debaryomycetaceae</taxon>
        <taxon>Candida/Lodderomyces clade</taxon>
        <taxon>Candida</taxon>
    </lineage>
</organism>
<dbReference type="Proteomes" id="UP001152885">
    <property type="component" value="Unassembled WGS sequence"/>
</dbReference>
<dbReference type="InterPro" id="IPR031606">
    <property type="entry name" value="Kch1/2"/>
</dbReference>
<dbReference type="AlphaFoldDB" id="A0A9W4U1D5"/>
<keyword evidence="2" id="KW-1133">Transmembrane helix</keyword>
<comment type="caution">
    <text evidence="3">The sequence shown here is derived from an EMBL/GenBank/DDBJ whole genome shotgun (WGS) entry which is preliminary data.</text>
</comment>
<name>A0A9W4U1D5_9ASCO</name>
<proteinExistence type="predicted"/>
<protein>
    <recommendedName>
        <fullName evidence="5">Vacuolar membrane protein</fullName>
    </recommendedName>
</protein>
<keyword evidence="4" id="KW-1185">Reference proteome</keyword>
<dbReference type="GO" id="GO:0015079">
    <property type="term" value="F:potassium ion transmembrane transporter activity"/>
    <property type="evidence" value="ECO:0007669"/>
    <property type="project" value="InterPro"/>
</dbReference>
<reference evidence="3" key="1">
    <citation type="submission" date="2022-12" db="EMBL/GenBank/DDBJ databases">
        <authorList>
            <person name="Brejova B."/>
        </authorList>
    </citation>
    <scope>NUCLEOTIDE SEQUENCE</scope>
</reference>
<dbReference type="EMBL" id="CANTUO010000006">
    <property type="protein sequence ID" value="CAI5760376.1"/>
    <property type="molecule type" value="Genomic_DNA"/>
</dbReference>
<feature type="transmembrane region" description="Helical" evidence="2">
    <location>
        <begin position="46"/>
        <end position="72"/>
    </location>
</feature>
<evidence type="ECO:0008006" key="5">
    <source>
        <dbReference type="Google" id="ProtNLM"/>
    </source>
</evidence>
<evidence type="ECO:0000313" key="4">
    <source>
        <dbReference type="Proteomes" id="UP001152885"/>
    </source>
</evidence>
<dbReference type="PANTHER" id="PTHR36424:SF1">
    <property type="entry name" value="LOW AFFINITY K(+) TRANSPORTER 1-RELATED"/>
    <property type="match status" value="1"/>
</dbReference>